<proteinExistence type="predicted"/>
<sequence length="78" mass="9193">MEVKKIMYIYIDEYPYLRFSRIKMTCVDKGQFRSQSFVIGSARRDCTHHGLYSGFLQKIHPAEDTVQTLHEEPAVFHP</sequence>
<dbReference type="EMBL" id="OV725082">
    <property type="protein sequence ID" value="CAH1405525.1"/>
    <property type="molecule type" value="Genomic_DNA"/>
</dbReference>
<evidence type="ECO:0000313" key="1">
    <source>
        <dbReference type="EMBL" id="CAH1405525.1"/>
    </source>
</evidence>
<dbReference type="Proteomes" id="UP001152798">
    <property type="component" value="Chromosome 6"/>
</dbReference>
<reference evidence="1" key="1">
    <citation type="submission" date="2022-01" db="EMBL/GenBank/DDBJ databases">
        <authorList>
            <person name="King R."/>
        </authorList>
    </citation>
    <scope>NUCLEOTIDE SEQUENCE</scope>
</reference>
<dbReference type="AlphaFoldDB" id="A0A9P0HML6"/>
<organism evidence="1 2">
    <name type="scientific">Nezara viridula</name>
    <name type="common">Southern green stink bug</name>
    <name type="synonym">Cimex viridulus</name>
    <dbReference type="NCBI Taxonomy" id="85310"/>
    <lineage>
        <taxon>Eukaryota</taxon>
        <taxon>Metazoa</taxon>
        <taxon>Ecdysozoa</taxon>
        <taxon>Arthropoda</taxon>
        <taxon>Hexapoda</taxon>
        <taxon>Insecta</taxon>
        <taxon>Pterygota</taxon>
        <taxon>Neoptera</taxon>
        <taxon>Paraneoptera</taxon>
        <taxon>Hemiptera</taxon>
        <taxon>Heteroptera</taxon>
        <taxon>Panheteroptera</taxon>
        <taxon>Pentatomomorpha</taxon>
        <taxon>Pentatomoidea</taxon>
        <taxon>Pentatomidae</taxon>
        <taxon>Pentatominae</taxon>
        <taxon>Nezara</taxon>
    </lineage>
</organism>
<name>A0A9P0HML6_NEZVI</name>
<accession>A0A9P0HML6</accession>
<gene>
    <name evidence="1" type="ORF">NEZAVI_LOCUS13720</name>
</gene>
<protein>
    <submittedName>
        <fullName evidence="1">Uncharacterized protein</fullName>
    </submittedName>
</protein>
<keyword evidence="2" id="KW-1185">Reference proteome</keyword>
<evidence type="ECO:0000313" key="2">
    <source>
        <dbReference type="Proteomes" id="UP001152798"/>
    </source>
</evidence>